<comment type="caution">
    <text evidence="1">The sequence shown here is derived from an EMBL/GenBank/DDBJ whole genome shotgun (WGS) entry which is preliminary data.</text>
</comment>
<accession>A0A821QKC9</accession>
<gene>
    <name evidence="1" type="ORF">UJA718_LOCUS42243</name>
</gene>
<keyword evidence="2" id="KW-1185">Reference proteome</keyword>
<evidence type="ECO:0000313" key="2">
    <source>
        <dbReference type="Proteomes" id="UP000663873"/>
    </source>
</evidence>
<reference evidence="1" key="1">
    <citation type="submission" date="2021-02" db="EMBL/GenBank/DDBJ databases">
        <authorList>
            <person name="Nowell W R."/>
        </authorList>
    </citation>
    <scope>NUCLEOTIDE SEQUENCE</scope>
</reference>
<organism evidence="1 2">
    <name type="scientific">Rotaria socialis</name>
    <dbReference type="NCBI Taxonomy" id="392032"/>
    <lineage>
        <taxon>Eukaryota</taxon>
        <taxon>Metazoa</taxon>
        <taxon>Spiralia</taxon>
        <taxon>Gnathifera</taxon>
        <taxon>Rotifera</taxon>
        <taxon>Eurotatoria</taxon>
        <taxon>Bdelloidea</taxon>
        <taxon>Philodinida</taxon>
        <taxon>Philodinidae</taxon>
        <taxon>Rotaria</taxon>
    </lineage>
</organism>
<proteinExistence type="predicted"/>
<sequence length="43" mass="5044">MNFKMVNRLQGIVIFRQKKPPQEILNEESVYLGSLMTIMNKTC</sequence>
<evidence type="ECO:0000313" key="1">
    <source>
        <dbReference type="EMBL" id="CAF4822924.1"/>
    </source>
</evidence>
<protein>
    <submittedName>
        <fullName evidence="1">Uncharacterized protein</fullName>
    </submittedName>
</protein>
<dbReference type="AlphaFoldDB" id="A0A821QKC9"/>
<feature type="non-terminal residue" evidence="1">
    <location>
        <position position="43"/>
    </location>
</feature>
<dbReference type="EMBL" id="CAJOBP010053550">
    <property type="protein sequence ID" value="CAF4822924.1"/>
    <property type="molecule type" value="Genomic_DNA"/>
</dbReference>
<dbReference type="Proteomes" id="UP000663873">
    <property type="component" value="Unassembled WGS sequence"/>
</dbReference>
<name>A0A821QKC9_9BILA</name>